<accession>A0A5B7FM08</accession>
<feature type="compositionally biased region" description="Polar residues" evidence="1">
    <location>
        <begin position="1"/>
        <end position="10"/>
    </location>
</feature>
<sequence length="65" mass="6634">MGVTGANQLTERGEGGGGGGTEPPLVIVRRPCAQSLGYLGQMMSAVRSSFAYGSAGYCQTGSSYR</sequence>
<name>A0A5B7FM08_PORTR</name>
<evidence type="ECO:0000256" key="1">
    <source>
        <dbReference type="SAM" id="MobiDB-lite"/>
    </source>
</evidence>
<evidence type="ECO:0000313" key="2">
    <source>
        <dbReference type="EMBL" id="MPC45464.1"/>
    </source>
</evidence>
<evidence type="ECO:0000313" key="3">
    <source>
        <dbReference type="Proteomes" id="UP000324222"/>
    </source>
</evidence>
<protein>
    <submittedName>
        <fullName evidence="2">Uncharacterized protein</fullName>
    </submittedName>
</protein>
<gene>
    <name evidence="2" type="ORF">E2C01_039163</name>
</gene>
<dbReference type="Proteomes" id="UP000324222">
    <property type="component" value="Unassembled WGS sequence"/>
</dbReference>
<comment type="caution">
    <text evidence="2">The sequence shown here is derived from an EMBL/GenBank/DDBJ whole genome shotgun (WGS) entry which is preliminary data.</text>
</comment>
<reference evidence="2 3" key="1">
    <citation type="submission" date="2019-05" db="EMBL/GenBank/DDBJ databases">
        <title>Another draft genome of Portunus trituberculatus and its Hox gene families provides insights of decapod evolution.</title>
        <authorList>
            <person name="Jeong J.-H."/>
            <person name="Song I."/>
            <person name="Kim S."/>
            <person name="Choi T."/>
            <person name="Kim D."/>
            <person name="Ryu S."/>
            <person name="Kim W."/>
        </authorList>
    </citation>
    <scope>NUCLEOTIDE SEQUENCE [LARGE SCALE GENOMIC DNA]</scope>
    <source>
        <tissue evidence="2">Muscle</tissue>
    </source>
</reference>
<organism evidence="2 3">
    <name type="scientific">Portunus trituberculatus</name>
    <name type="common">Swimming crab</name>
    <name type="synonym">Neptunus trituberculatus</name>
    <dbReference type="NCBI Taxonomy" id="210409"/>
    <lineage>
        <taxon>Eukaryota</taxon>
        <taxon>Metazoa</taxon>
        <taxon>Ecdysozoa</taxon>
        <taxon>Arthropoda</taxon>
        <taxon>Crustacea</taxon>
        <taxon>Multicrustacea</taxon>
        <taxon>Malacostraca</taxon>
        <taxon>Eumalacostraca</taxon>
        <taxon>Eucarida</taxon>
        <taxon>Decapoda</taxon>
        <taxon>Pleocyemata</taxon>
        <taxon>Brachyura</taxon>
        <taxon>Eubrachyura</taxon>
        <taxon>Portunoidea</taxon>
        <taxon>Portunidae</taxon>
        <taxon>Portuninae</taxon>
        <taxon>Portunus</taxon>
    </lineage>
</organism>
<proteinExistence type="predicted"/>
<dbReference type="AlphaFoldDB" id="A0A5B7FM08"/>
<feature type="region of interest" description="Disordered" evidence="1">
    <location>
        <begin position="1"/>
        <end position="24"/>
    </location>
</feature>
<keyword evidence="3" id="KW-1185">Reference proteome</keyword>
<dbReference type="EMBL" id="VSRR010006743">
    <property type="protein sequence ID" value="MPC45464.1"/>
    <property type="molecule type" value="Genomic_DNA"/>
</dbReference>